<organism evidence="1 2">
    <name type="scientific">Corynebacterium mustelae</name>
    <dbReference type="NCBI Taxonomy" id="571915"/>
    <lineage>
        <taxon>Bacteria</taxon>
        <taxon>Bacillati</taxon>
        <taxon>Actinomycetota</taxon>
        <taxon>Actinomycetes</taxon>
        <taxon>Mycobacteriales</taxon>
        <taxon>Corynebacteriaceae</taxon>
        <taxon>Corynebacterium</taxon>
    </lineage>
</organism>
<keyword evidence="2" id="KW-1185">Reference proteome</keyword>
<dbReference type="Proteomes" id="UP000035199">
    <property type="component" value="Chromosome"/>
</dbReference>
<dbReference type="AlphaFoldDB" id="A0A0G3GZ58"/>
<proteinExistence type="predicted"/>
<protein>
    <recommendedName>
        <fullName evidence="3">DNA-binding protein</fullName>
    </recommendedName>
</protein>
<dbReference type="PATRIC" id="fig|571915.4.peg.2266"/>
<reference evidence="2" key="2">
    <citation type="submission" date="2015-05" db="EMBL/GenBank/DDBJ databases">
        <title>Complete genome sequence of Corynebacterium mustelae DSM 45274, isolated from various tissues of a male ferret with lethal sepsis.</title>
        <authorList>
            <person name="Ruckert C."/>
            <person name="Albersmeier A."/>
            <person name="Winkler A."/>
            <person name="Tauch A."/>
        </authorList>
    </citation>
    <scope>NUCLEOTIDE SEQUENCE [LARGE SCALE GENOMIC DNA]</scope>
    <source>
        <strain evidence="2">DSM 45274</strain>
    </source>
</reference>
<name>A0A0G3GZ58_9CORY</name>
<sequence>MNRSTQQHPLIALSFDNAHYAAPVVRLVPKPQVAAEQAALKHFGFTPTSQHMVGVTHTRAGGFAAWDTAATPQEAIRIAKLVADVAWARTTARVHPRAVLDRFYTVRAQLESQTPHLLPAFFEEGARVLVGLGREDLAKQFFGCARDIEDIHALPIDPARRAAVFREFAAYGVAGAGVLRKEATVVSRRMAPKNAYEYFLGVVLGQAERGVPAYAGAMADVRRLGTQAGLSQAQVDEDFCAAYVSSAAFVRSPGSLIHEIVRVLPARKDPELGCVLRDVVPRRAAVGDYILGLQKTGVWDELVRDSSAWCGWLEMVFAHARRYREFLQSPCMELVDAITAHPELVAGVSFDVTHVGIHAVYREALVAAGAVYEGTPRGAAREETLGNRTVFGDGVVPAPPVLGDAAMDVLHQFFVGPQAFYCDRVALAHRLAEVLAAPQAGGVVVDQVGLYVPLGVGCEKYILTRLASPLLDPDVAEELCVFFSWCVDVGLAGRWCMEKLEDFSPSLARGQAMWVNSCLVLRDREGYVRLTEKGLAEPPEDSGWASLFLPAETFRRGLADILTWHSSRKTDEKPRLGWENVALDEVAQALAMDTAFPPILWRVLFAGVYTEVGSFYSWPEHQRKALKLSNRALGQAEDIHHGCLGSELALVMGAGWHDDYLRTGPQVHQITTMWRELFGTPWIHLDDATFTDIAADVAHTGAAFFSSQPDYQAVEPRYQHTLFDAYLRLWDQVAPGSVPACNLAERIEAFRSYQVADSHIALGSTLDPSRFKASEPAEHSPRAVAEGYLDEVVGYLRTGTPLVGDAHDPKHSAPECVAEAAHTLGISPDAARYFLQLLALAHPGDANIKRWNGWKPAQLNAASQELVAAKLVVQAERKGSGRKVFVPGGWLNKSETGVGLEVWKKPHYLLWDSPAHCPIIPSCPPLVPYPELFRHVWQRYVLGDRPGYGH</sequence>
<dbReference type="RefSeq" id="WP_047262472.1">
    <property type="nucleotide sequence ID" value="NZ_CP011542.1"/>
</dbReference>
<dbReference type="KEGG" id="cmv:CMUST_10650"/>
<evidence type="ECO:0008006" key="3">
    <source>
        <dbReference type="Google" id="ProtNLM"/>
    </source>
</evidence>
<evidence type="ECO:0000313" key="2">
    <source>
        <dbReference type="Proteomes" id="UP000035199"/>
    </source>
</evidence>
<gene>
    <name evidence="1" type="ORF">CMUST_10650</name>
</gene>
<dbReference type="STRING" id="571915.CMUST_10650"/>
<accession>A0A0G3GZ58</accession>
<reference evidence="1 2" key="1">
    <citation type="journal article" date="2015" name="Genome Announc.">
        <title>Complete Genome Sequence of the Type Strain Corynebacterium mustelae DSM 45274, Isolated from Various Tissues of a Male Ferret with Lethal Sepsis.</title>
        <authorList>
            <person name="Ruckert C."/>
            <person name="Eimer J."/>
            <person name="Winkler A."/>
            <person name="Tauch A."/>
        </authorList>
    </citation>
    <scope>NUCLEOTIDE SEQUENCE [LARGE SCALE GENOMIC DNA]</scope>
    <source>
        <strain evidence="1 2">DSM 45274</strain>
    </source>
</reference>
<evidence type="ECO:0000313" key="1">
    <source>
        <dbReference type="EMBL" id="AKK06446.1"/>
    </source>
</evidence>
<dbReference type="EMBL" id="CP011542">
    <property type="protein sequence ID" value="AKK06446.1"/>
    <property type="molecule type" value="Genomic_DNA"/>
</dbReference>
<dbReference type="OrthoDB" id="218750at2"/>